<dbReference type="SMART" id="SM00100">
    <property type="entry name" value="cNMP"/>
    <property type="match status" value="1"/>
</dbReference>
<keyword evidence="1" id="KW-0805">Transcription regulation</keyword>
<dbReference type="InterPro" id="IPR012318">
    <property type="entry name" value="HTH_CRP"/>
</dbReference>
<dbReference type="GO" id="GO:0005829">
    <property type="term" value="C:cytosol"/>
    <property type="evidence" value="ECO:0007669"/>
    <property type="project" value="TreeGrafter"/>
</dbReference>
<proteinExistence type="predicted"/>
<reference evidence="7" key="1">
    <citation type="submission" date="2016-11" db="EMBL/GenBank/DDBJ databases">
        <title>Trade-off between light-utilization and light-protection in marine flavobacteria.</title>
        <authorList>
            <person name="Kumagai Y."/>
            <person name="Yoshizawa S."/>
            <person name="Kogure K."/>
        </authorList>
    </citation>
    <scope>NUCLEOTIDE SEQUENCE [LARGE SCALE GENOMIC DNA]</scope>
    <source>
        <strain evidence="7">SG-18</strain>
    </source>
</reference>
<name>A0A2S7T914_9FLAO</name>
<dbReference type="InterPro" id="IPR000595">
    <property type="entry name" value="cNMP-bd_dom"/>
</dbReference>
<keyword evidence="3" id="KW-0804">Transcription</keyword>
<dbReference type="PANTHER" id="PTHR24567">
    <property type="entry name" value="CRP FAMILY TRANSCRIPTIONAL REGULATORY PROTEIN"/>
    <property type="match status" value="1"/>
</dbReference>
<sequence>MDEHKCENCIIRQFNALRAMNKDELKQINKAKEDKSFKKGEVLFKEGETLHGLYCLKNGVAKLSKLSENGKDQIVKLAAKGSILGHRSVIAKENTNLSAVAVSDVQSCYIPKSKIEAVLRSNPDFTLEMLRKLAHDIKESDDSLVQMSQKNVKQRMAQALLHIQENFGADEEGYFSVHFSREDLANIVGTATESAIRMLSEFKKDTILKSKGRKLGIADLEALKKMAAD</sequence>
<evidence type="ECO:0000256" key="2">
    <source>
        <dbReference type="ARBA" id="ARBA00023125"/>
    </source>
</evidence>
<protein>
    <submittedName>
        <fullName evidence="6">Crp/Fnr family transcriptional regulator</fullName>
    </submittedName>
</protein>
<dbReference type="GO" id="GO:0003677">
    <property type="term" value="F:DNA binding"/>
    <property type="evidence" value="ECO:0007669"/>
    <property type="project" value="UniProtKB-KW"/>
</dbReference>
<evidence type="ECO:0000259" key="5">
    <source>
        <dbReference type="PROSITE" id="PS51063"/>
    </source>
</evidence>
<dbReference type="InterPro" id="IPR036388">
    <property type="entry name" value="WH-like_DNA-bd_sf"/>
</dbReference>
<dbReference type="CDD" id="cd00038">
    <property type="entry name" value="CAP_ED"/>
    <property type="match status" value="1"/>
</dbReference>
<dbReference type="PANTHER" id="PTHR24567:SF26">
    <property type="entry name" value="REGULATORY PROTEIN YEIL"/>
    <property type="match status" value="1"/>
</dbReference>
<evidence type="ECO:0000259" key="4">
    <source>
        <dbReference type="PROSITE" id="PS50042"/>
    </source>
</evidence>
<dbReference type="Gene3D" id="2.60.120.10">
    <property type="entry name" value="Jelly Rolls"/>
    <property type="match status" value="1"/>
</dbReference>
<dbReference type="InterPro" id="IPR050397">
    <property type="entry name" value="Env_Response_Regulators"/>
</dbReference>
<keyword evidence="2" id="KW-0238">DNA-binding</keyword>
<feature type="domain" description="Cyclic nucleotide-binding" evidence="4">
    <location>
        <begin position="16"/>
        <end position="136"/>
    </location>
</feature>
<accession>A0A2S7T914</accession>
<comment type="caution">
    <text evidence="6">The sequence shown here is derived from an EMBL/GenBank/DDBJ whole genome shotgun (WGS) entry which is preliminary data.</text>
</comment>
<organism evidence="6 7">
    <name type="scientific">Aureicoccus marinus</name>
    <dbReference type="NCBI Taxonomy" id="754435"/>
    <lineage>
        <taxon>Bacteria</taxon>
        <taxon>Pseudomonadati</taxon>
        <taxon>Bacteroidota</taxon>
        <taxon>Flavobacteriia</taxon>
        <taxon>Flavobacteriales</taxon>
        <taxon>Flavobacteriaceae</taxon>
        <taxon>Aureicoccus</taxon>
    </lineage>
</organism>
<dbReference type="SUPFAM" id="SSF51206">
    <property type="entry name" value="cAMP-binding domain-like"/>
    <property type="match status" value="1"/>
</dbReference>
<evidence type="ECO:0000313" key="6">
    <source>
        <dbReference type="EMBL" id="PQJ15995.1"/>
    </source>
</evidence>
<dbReference type="SMART" id="SM00419">
    <property type="entry name" value="HTH_CRP"/>
    <property type="match status" value="1"/>
</dbReference>
<dbReference type="AlphaFoldDB" id="A0A2S7T914"/>
<dbReference type="EMBL" id="MQVX01000001">
    <property type="protein sequence ID" value="PQJ15995.1"/>
    <property type="molecule type" value="Genomic_DNA"/>
</dbReference>
<dbReference type="GO" id="GO:0003700">
    <property type="term" value="F:DNA-binding transcription factor activity"/>
    <property type="evidence" value="ECO:0007669"/>
    <property type="project" value="TreeGrafter"/>
</dbReference>
<dbReference type="SUPFAM" id="SSF46785">
    <property type="entry name" value="Winged helix' DNA-binding domain"/>
    <property type="match status" value="1"/>
</dbReference>
<dbReference type="InterPro" id="IPR036390">
    <property type="entry name" value="WH_DNA-bd_sf"/>
</dbReference>
<dbReference type="Proteomes" id="UP000239366">
    <property type="component" value="Unassembled WGS sequence"/>
</dbReference>
<dbReference type="Pfam" id="PF00027">
    <property type="entry name" value="cNMP_binding"/>
    <property type="match status" value="1"/>
</dbReference>
<dbReference type="Gene3D" id="1.10.10.10">
    <property type="entry name" value="Winged helix-like DNA-binding domain superfamily/Winged helix DNA-binding domain"/>
    <property type="match status" value="1"/>
</dbReference>
<evidence type="ECO:0000256" key="3">
    <source>
        <dbReference type="ARBA" id="ARBA00023163"/>
    </source>
</evidence>
<evidence type="ECO:0000313" key="7">
    <source>
        <dbReference type="Proteomes" id="UP000239366"/>
    </source>
</evidence>
<feature type="domain" description="HTH crp-type" evidence="5">
    <location>
        <begin position="150"/>
        <end position="221"/>
    </location>
</feature>
<dbReference type="RefSeq" id="WP_245916231.1">
    <property type="nucleotide sequence ID" value="NZ_MQVX01000001.1"/>
</dbReference>
<keyword evidence="7" id="KW-1185">Reference proteome</keyword>
<dbReference type="InterPro" id="IPR018490">
    <property type="entry name" value="cNMP-bd_dom_sf"/>
</dbReference>
<evidence type="ECO:0000256" key="1">
    <source>
        <dbReference type="ARBA" id="ARBA00023015"/>
    </source>
</evidence>
<dbReference type="InterPro" id="IPR014710">
    <property type="entry name" value="RmlC-like_jellyroll"/>
</dbReference>
<gene>
    <name evidence="6" type="ORF">BST99_09905</name>
</gene>
<dbReference type="PROSITE" id="PS50042">
    <property type="entry name" value="CNMP_BINDING_3"/>
    <property type="match status" value="1"/>
</dbReference>
<dbReference type="Pfam" id="PF13545">
    <property type="entry name" value="HTH_Crp_2"/>
    <property type="match status" value="1"/>
</dbReference>
<dbReference type="PROSITE" id="PS51063">
    <property type="entry name" value="HTH_CRP_2"/>
    <property type="match status" value="1"/>
</dbReference>